<name>A0A4R6PXN3_9FIRM</name>
<accession>A0A4R6PXN3</accession>
<gene>
    <name evidence="2" type="ORF">EV211_13419</name>
</gene>
<feature type="signal peptide" evidence="1">
    <location>
        <begin position="1"/>
        <end position="28"/>
    </location>
</feature>
<comment type="caution">
    <text evidence="2">The sequence shown here is derived from an EMBL/GenBank/DDBJ whole genome shotgun (WGS) entry which is preliminary data.</text>
</comment>
<reference evidence="2 3" key="1">
    <citation type="submission" date="2019-03" db="EMBL/GenBank/DDBJ databases">
        <title>Genomic Encyclopedia of Type Strains, Phase IV (KMG-IV): sequencing the most valuable type-strain genomes for metagenomic binning, comparative biology and taxonomic classification.</title>
        <authorList>
            <person name="Goeker M."/>
        </authorList>
    </citation>
    <scope>NUCLEOTIDE SEQUENCE [LARGE SCALE GENOMIC DNA]</scope>
    <source>
        <strain evidence="2 3">DSM 28287</strain>
    </source>
</reference>
<organism evidence="2 3">
    <name type="scientific">Aminicella lysinilytica</name>
    <dbReference type="NCBI Taxonomy" id="433323"/>
    <lineage>
        <taxon>Bacteria</taxon>
        <taxon>Bacillati</taxon>
        <taxon>Bacillota</taxon>
        <taxon>Clostridia</taxon>
        <taxon>Peptostreptococcales</taxon>
        <taxon>Anaerovoracaceae</taxon>
        <taxon>Aminicella</taxon>
    </lineage>
</organism>
<protein>
    <recommendedName>
        <fullName evidence="4">Ig-like domain-containing protein</fullName>
    </recommendedName>
</protein>
<evidence type="ECO:0000313" key="2">
    <source>
        <dbReference type="EMBL" id="TDP51056.1"/>
    </source>
</evidence>
<sequence>MTRTKSVKALIVVLMSAALIIAFMPQMAFTSYAATAKKATSVTRSYPTTKATYSMTVGQSKTFRVRLNPKNLAKASKTTFWSLNTSKYASLAKGKYSTKYKKVNGYWYAYTTLKATKAGPVTITAKSKYGPTASWNVSVKKVLTDVTISNETTGSMTAITVGDVLKANIAPATKYAKYTWYAVAADGTKTALTDEAQKDSSYKVTGAAAGKQIMVEANGFTYAQGKVESKATTAKVATVKLLGAANGGVTSCTVGTAVSPVLNPVGATAAYQWYLDGMIQVGQTGSSYTPIVADLGKMVTCKVAASEADLLAGNGVYDVTFGTVNQEPSAVATISLSSPVSVGKSVTASVLKATDSKTAYTGATVTYRWYTEYVANDATKQTAATGSGNATATYTPVSADTGKTLTCVATFAPTATVFVKGTLVATTAAVTNTVKTATLSGAKTVGSKLSVTAVDQSGATLTTGLSYQWYSGSTPISGATSKDYTTTTADYGNSIFCKVTGTGSVTGSDDSDVFTITAAEIAGVSVKNTNDETACAGEVLKAVTDPASASDTVTYQWYKASTYTTNTLFYAEGNKIKDATSQTYTPTDSNAYYGVKIVLPTGVTAYSGITSDKDVATPVKPAIKVTGVTVENTTMKTAAPARTTNQVGDTLTATKAPTDATVTYQWYRDNDANAIESATDATYVLTADDVNHSVYCKITGTGSYASTAKSNVITNIVKVPTLLTTASTITDPKVGTAITAVKFSGTWKTDYTLQWYRGNTAIAGETGETYTPVAADYGQVLKVVATAMGPTYSGTTTLQANTTVAAVALGTVTIAKSAGSNAVVGDTLTAKLATGQEDATVTYQWYRGTTAIASVTSATYTLTDADVAAAANITVKVTPAANTAYTAATTVDASVTFNAAAGSTPAYWK</sequence>
<evidence type="ECO:0008006" key="4">
    <source>
        <dbReference type="Google" id="ProtNLM"/>
    </source>
</evidence>
<dbReference type="EMBL" id="SNXO01000034">
    <property type="protein sequence ID" value="TDP51056.1"/>
    <property type="molecule type" value="Genomic_DNA"/>
</dbReference>
<dbReference type="Proteomes" id="UP000295500">
    <property type="component" value="Unassembled WGS sequence"/>
</dbReference>
<dbReference type="RefSeq" id="WP_133529032.1">
    <property type="nucleotide sequence ID" value="NZ_SNXO01000034.1"/>
</dbReference>
<proteinExistence type="predicted"/>
<keyword evidence="3" id="KW-1185">Reference proteome</keyword>
<evidence type="ECO:0000256" key="1">
    <source>
        <dbReference type="SAM" id="SignalP"/>
    </source>
</evidence>
<dbReference type="OrthoDB" id="1822959at2"/>
<keyword evidence="1" id="KW-0732">Signal</keyword>
<evidence type="ECO:0000313" key="3">
    <source>
        <dbReference type="Proteomes" id="UP000295500"/>
    </source>
</evidence>
<feature type="chain" id="PRO_5039092827" description="Ig-like domain-containing protein" evidence="1">
    <location>
        <begin position="29"/>
        <end position="909"/>
    </location>
</feature>
<dbReference type="AlphaFoldDB" id="A0A4R6PXN3"/>
<dbReference type="Gene3D" id="2.60.40.2700">
    <property type="match status" value="6"/>
</dbReference>